<evidence type="ECO:0000313" key="2">
    <source>
        <dbReference type="Proteomes" id="UP000801492"/>
    </source>
</evidence>
<dbReference type="OrthoDB" id="6728938at2759"/>
<organism evidence="1 2">
    <name type="scientific">Ignelater luminosus</name>
    <name type="common">Cucubano</name>
    <name type="synonym">Pyrophorus luminosus</name>
    <dbReference type="NCBI Taxonomy" id="2038154"/>
    <lineage>
        <taxon>Eukaryota</taxon>
        <taxon>Metazoa</taxon>
        <taxon>Ecdysozoa</taxon>
        <taxon>Arthropoda</taxon>
        <taxon>Hexapoda</taxon>
        <taxon>Insecta</taxon>
        <taxon>Pterygota</taxon>
        <taxon>Neoptera</taxon>
        <taxon>Endopterygota</taxon>
        <taxon>Coleoptera</taxon>
        <taxon>Polyphaga</taxon>
        <taxon>Elateriformia</taxon>
        <taxon>Elateroidea</taxon>
        <taxon>Elateridae</taxon>
        <taxon>Agrypninae</taxon>
        <taxon>Pyrophorini</taxon>
        <taxon>Ignelater</taxon>
    </lineage>
</organism>
<reference evidence="1" key="1">
    <citation type="submission" date="2019-08" db="EMBL/GenBank/DDBJ databases">
        <title>The genome of the North American firefly Photinus pyralis.</title>
        <authorList>
            <consortium name="Photinus pyralis genome working group"/>
            <person name="Fallon T.R."/>
            <person name="Sander Lower S.E."/>
            <person name="Weng J.-K."/>
        </authorList>
    </citation>
    <scope>NUCLEOTIDE SEQUENCE</scope>
    <source>
        <strain evidence="1">TRF0915ILg1</strain>
        <tissue evidence="1">Whole body</tissue>
    </source>
</reference>
<accession>A0A8K0G476</accession>
<comment type="caution">
    <text evidence="1">The sequence shown here is derived from an EMBL/GenBank/DDBJ whole genome shotgun (WGS) entry which is preliminary data.</text>
</comment>
<evidence type="ECO:0000313" key="1">
    <source>
        <dbReference type="EMBL" id="KAF2885058.1"/>
    </source>
</evidence>
<protein>
    <submittedName>
        <fullName evidence="1">Uncharacterized protein</fullName>
    </submittedName>
</protein>
<dbReference type="EMBL" id="VTPC01090040">
    <property type="protein sequence ID" value="KAF2885058.1"/>
    <property type="molecule type" value="Genomic_DNA"/>
</dbReference>
<dbReference type="Proteomes" id="UP000801492">
    <property type="component" value="Unassembled WGS sequence"/>
</dbReference>
<proteinExistence type="predicted"/>
<gene>
    <name evidence="1" type="ORF">ILUMI_21113</name>
</gene>
<name>A0A8K0G476_IGNLU</name>
<sequence length="150" mass="17970">MDLAIVPKEFEEKLQQKREEDGEGIYYLKFGEKILRVGKVFSYTFWRTQIEDEIFWSVQGVDNSGPKRTWIVTKYFGPAAQGRRFLQEIKLRHPTERKVKITYRSTCFDGENKVEISKCVVNQFKNDDNTFNFQFKIVKRKRKPYPLRMV</sequence>
<keyword evidence="2" id="KW-1185">Reference proteome</keyword>
<dbReference type="AlphaFoldDB" id="A0A8K0G476"/>